<dbReference type="RefSeq" id="WP_243540421.1">
    <property type="nucleotide sequence ID" value="NZ_CP093442.1"/>
</dbReference>
<name>A0ABY4CG67_9BACT</name>
<gene>
    <name evidence="2" type="ORF">MNR06_06875</name>
</gene>
<feature type="chain" id="PRO_5046132237" evidence="1">
    <location>
        <begin position="21"/>
        <end position="379"/>
    </location>
</feature>
<evidence type="ECO:0000256" key="1">
    <source>
        <dbReference type="SAM" id="SignalP"/>
    </source>
</evidence>
<evidence type="ECO:0000313" key="3">
    <source>
        <dbReference type="Proteomes" id="UP000830116"/>
    </source>
</evidence>
<organism evidence="2 3">
    <name type="scientific">Bdellovibrio reynosensis</name>
    <dbReference type="NCBI Taxonomy" id="2835041"/>
    <lineage>
        <taxon>Bacteria</taxon>
        <taxon>Pseudomonadati</taxon>
        <taxon>Bdellovibrionota</taxon>
        <taxon>Bdellovibrionia</taxon>
        <taxon>Bdellovibrionales</taxon>
        <taxon>Pseudobdellovibrionaceae</taxon>
        <taxon>Bdellovibrio</taxon>
    </lineage>
</organism>
<dbReference type="EMBL" id="CP093442">
    <property type="protein sequence ID" value="UOF02671.1"/>
    <property type="molecule type" value="Genomic_DNA"/>
</dbReference>
<accession>A0ABY4CG67</accession>
<proteinExistence type="predicted"/>
<keyword evidence="3" id="KW-1185">Reference proteome</keyword>
<sequence>MVKRAVLVLATMLMTCLASAETAPEGFWIYQDPAEIQKQKDILAPGPFSYKAPTPSSPVEGLHGIIRIHFNDVRDVPEMYRKFLPGETFDRPRGITLYFAVSNDYNVLNPLAVGADTDDHGHTHGANIAIGGFLPSGHYLTFSYSSDLYTQPINGTAKQLEDGGREVAQNFTTETVLKFVLDNIDNARAQTFYWKAEAGWHQLKSDNPGGFFHGATHQEKFHDIVNSLKPGQTKTPIYTSDGEKTRDGFIMGLMVGVAKEYLFAKNVCRVRGFAETGGRGSTIEGASYAAANVGGTLWCQANPDSLTYRAEIGHESKLHQDGHEGTPYIDLSLGKRSWRIGFRVQQAYGDLMNYVNYNRKNIDNGKIDPIFMLYYRHSF</sequence>
<feature type="signal peptide" evidence="1">
    <location>
        <begin position="1"/>
        <end position="20"/>
    </location>
</feature>
<reference evidence="2" key="1">
    <citation type="submission" date="2022-03" db="EMBL/GenBank/DDBJ databases">
        <title>Genome Identification and Characterization of new species Bdellovibrio reynosense LBG001 sp. nov. from a Mexico soil sample.</title>
        <authorList>
            <person name="Camilli A."/>
            <person name="Ajao Y."/>
            <person name="Guo X."/>
        </authorList>
    </citation>
    <scope>NUCLEOTIDE SEQUENCE</scope>
    <source>
        <strain evidence="2">LBG001</strain>
    </source>
</reference>
<protein>
    <submittedName>
        <fullName evidence="2">Uncharacterized protein</fullName>
    </submittedName>
</protein>
<evidence type="ECO:0000313" key="2">
    <source>
        <dbReference type="EMBL" id="UOF02671.1"/>
    </source>
</evidence>
<keyword evidence="1" id="KW-0732">Signal</keyword>
<dbReference type="Proteomes" id="UP000830116">
    <property type="component" value="Chromosome"/>
</dbReference>